<dbReference type="AlphaFoldDB" id="A0A9N9C639"/>
<gene>
    <name evidence="1" type="ORF">DEBURN_LOCUS9024</name>
</gene>
<sequence length="81" mass="9524">DGFIKHARYPASYKPCYNNLYEQYAIERLGRDDHRYEKAEWEAIGAKRSVFSNPKLNSSEHLENCRTRLNFGNSRNITTPN</sequence>
<reference evidence="1" key="1">
    <citation type="submission" date="2021-06" db="EMBL/GenBank/DDBJ databases">
        <authorList>
            <person name="Kallberg Y."/>
            <person name="Tangrot J."/>
            <person name="Rosling A."/>
        </authorList>
    </citation>
    <scope>NUCLEOTIDE SEQUENCE</scope>
    <source>
        <strain evidence="1">AZ414A</strain>
    </source>
</reference>
<keyword evidence="2" id="KW-1185">Reference proteome</keyword>
<evidence type="ECO:0000313" key="1">
    <source>
        <dbReference type="EMBL" id="CAG8590340.1"/>
    </source>
</evidence>
<proteinExistence type="predicted"/>
<accession>A0A9N9C639</accession>
<dbReference type="EMBL" id="CAJVPK010001536">
    <property type="protein sequence ID" value="CAG8590340.1"/>
    <property type="molecule type" value="Genomic_DNA"/>
</dbReference>
<evidence type="ECO:0000313" key="2">
    <source>
        <dbReference type="Proteomes" id="UP000789706"/>
    </source>
</evidence>
<dbReference type="Proteomes" id="UP000789706">
    <property type="component" value="Unassembled WGS sequence"/>
</dbReference>
<comment type="caution">
    <text evidence="1">The sequence shown here is derived from an EMBL/GenBank/DDBJ whole genome shotgun (WGS) entry which is preliminary data.</text>
</comment>
<feature type="non-terminal residue" evidence="1">
    <location>
        <position position="1"/>
    </location>
</feature>
<dbReference type="OrthoDB" id="2471785at2759"/>
<name>A0A9N9C639_9GLOM</name>
<protein>
    <submittedName>
        <fullName evidence="1">857_t:CDS:1</fullName>
    </submittedName>
</protein>
<organism evidence="1 2">
    <name type="scientific">Diversispora eburnea</name>
    <dbReference type="NCBI Taxonomy" id="1213867"/>
    <lineage>
        <taxon>Eukaryota</taxon>
        <taxon>Fungi</taxon>
        <taxon>Fungi incertae sedis</taxon>
        <taxon>Mucoromycota</taxon>
        <taxon>Glomeromycotina</taxon>
        <taxon>Glomeromycetes</taxon>
        <taxon>Diversisporales</taxon>
        <taxon>Diversisporaceae</taxon>
        <taxon>Diversispora</taxon>
    </lineage>
</organism>